<evidence type="ECO:0000313" key="8">
    <source>
        <dbReference type="Proteomes" id="UP000245768"/>
    </source>
</evidence>
<feature type="transmembrane region" description="Helical" evidence="6">
    <location>
        <begin position="173"/>
        <end position="191"/>
    </location>
</feature>
<evidence type="ECO:0000256" key="2">
    <source>
        <dbReference type="ARBA" id="ARBA00022692"/>
    </source>
</evidence>
<dbReference type="InParanoid" id="A0A316YC39"/>
<evidence type="ECO:0000256" key="5">
    <source>
        <dbReference type="SAM" id="MobiDB-lite"/>
    </source>
</evidence>
<sequence>MSRLGLFYRSVLLQIILVGLVSFSQPGIWNALNGLGAGGEEEPYLVNTANALTYGIMIFGCTLAGGVVNKIGAKWTLVIGVIFYTPYASSLYCNNRFGNEWYVIFGAALCGIGASLFWASEAYIAVGYPSEAQRGRLIGIWMGLRSSAPIIAGAISVSLNIGRSTAGKVSPDTYLALIGIQCIGLPLALLLSPESKVRRPDGTGVPHLRRTTVKEEIKGIWHTMRLPHVVLLIPIFVMGEWGGVSQGNYLTKYFSVRSRALAQLLTAIISVIADLSVGFVADTRWLGNQRQRARFLWAFFAIFTSALWIWQTITQVRFSRDPTPVDYKGSSGRFNSAFAVYLLWKFAYEGQVVFLYWLIGTYPIAKGTLPRAVGVLRTYESVGSCFSFIVGATHWPNLNQSLLSLALWLVCILPTTLAINKVPSERIEKLDETEGARETDIVPTLQRDQEKGSLQDEVRDKVHDKNLLASDDSV</sequence>
<feature type="transmembrane region" description="Helical" evidence="6">
    <location>
        <begin position="75"/>
        <end position="92"/>
    </location>
</feature>
<accession>A0A316YC39</accession>
<dbReference type="OrthoDB" id="196103at2759"/>
<dbReference type="GO" id="GO:0016020">
    <property type="term" value="C:membrane"/>
    <property type="evidence" value="ECO:0007669"/>
    <property type="project" value="UniProtKB-SubCell"/>
</dbReference>
<feature type="transmembrane region" description="Helical" evidence="6">
    <location>
        <begin position="295"/>
        <end position="318"/>
    </location>
</feature>
<dbReference type="EMBL" id="KZ819642">
    <property type="protein sequence ID" value="PWN86791.1"/>
    <property type="molecule type" value="Genomic_DNA"/>
</dbReference>
<dbReference type="InterPro" id="IPR051617">
    <property type="entry name" value="UNC-93-like_regulator"/>
</dbReference>
<name>A0A316YC39_9BASI</name>
<dbReference type="InterPro" id="IPR036259">
    <property type="entry name" value="MFS_trans_sf"/>
</dbReference>
<dbReference type="PANTHER" id="PTHR23294">
    <property type="entry name" value="ET TRANSLATION PRODUCT-RELATED"/>
    <property type="match status" value="1"/>
</dbReference>
<comment type="subcellular location">
    <subcellularLocation>
        <location evidence="1">Membrane</location>
        <topology evidence="1">Multi-pass membrane protein</topology>
    </subcellularLocation>
</comment>
<dbReference type="SUPFAM" id="SSF103473">
    <property type="entry name" value="MFS general substrate transporter"/>
    <property type="match status" value="1"/>
</dbReference>
<evidence type="ECO:0000256" key="3">
    <source>
        <dbReference type="ARBA" id="ARBA00022989"/>
    </source>
</evidence>
<proteinExistence type="predicted"/>
<feature type="transmembrane region" description="Helical" evidence="6">
    <location>
        <begin position="338"/>
        <end position="359"/>
    </location>
</feature>
<keyword evidence="8" id="KW-1185">Reference proteome</keyword>
<evidence type="ECO:0000256" key="1">
    <source>
        <dbReference type="ARBA" id="ARBA00004141"/>
    </source>
</evidence>
<feature type="transmembrane region" description="Helical" evidence="6">
    <location>
        <begin position="138"/>
        <end position="161"/>
    </location>
</feature>
<feature type="transmembrane region" description="Helical" evidence="6">
    <location>
        <begin position="48"/>
        <end position="68"/>
    </location>
</feature>
<reference evidence="7" key="1">
    <citation type="journal article" date="2018" name="Mol. Biol. Evol.">
        <title>Broad Genomic Sampling Reveals a Smut Pathogenic Ancestry of the Fungal Clade Ustilaginomycotina.</title>
        <authorList>
            <person name="Kijpornyongpan T."/>
            <person name="Mondo S.J."/>
            <person name="Barry K."/>
            <person name="Sandor L."/>
            <person name="Lee J."/>
            <person name="Lipzen A."/>
            <person name="Pangilinan J."/>
            <person name="LaButti K."/>
            <person name="Hainaut M."/>
            <person name="Henrissat B."/>
            <person name="Grigoriev I.V."/>
            <person name="Spatafora J.W."/>
            <person name="Aime M.C."/>
        </authorList>
    </citation>
    <scope>NUCLEOTIDE SEQUENCE [LARGE SCALE GENOMIC DNA]</scope>
    <source>
        <strain evidence="7">MCA 4198</strain>
    </source>
</reference>
<evidence type="ECO:0000313" key="7">
    <source>
        <dbReference type="EMBL" id="PWN86791.1"/>
    </source>
</evidence>
<evidence type="ECO:0000256" key="4">
    <source>
        <dbReference type="ARBA" id="ARBA00023136"/>
    </source>
</evidence>
<feature type="transmembrane region" description="Helical" evidence="6">
    <location>
        <begin position="226"/>
        <end position="244"/>
    </location>
</feature>
<evidence type="ECO:0000256" key="6">
    <source>
        <dbReference type="SAM" id="Phobius"/>
    </source>
</evidence>
<dbReference type="Pfam" id="PF05978">
    <property type="entry name" value="UNC-93"/>
    <property type="match status" value="1"/>
</dbReference>
<keyword evidence="4 6" id="KW-0472">Membrane</keyword>
<keyword evidence="2 6" id="KW-0812">Transmembrane</keyword>
<dbReference type="InterPro" id="IPR010291">
    <property type="entry name" value="Ion_channel_UNC-93"/>
</dbReference>
<dbReference type="Proteomes" id="UP000245768">
    <property type="component" value="Unassembled WGS sequence"/>
</dbReference>
<keyword evidence="3 6" id="KW-1133">Transmembrane helix</keyword>
<dbReference type="Gene3D" id="1.20.1250.20">
    <property type="entry name" value="MFS general substrate transporter like domains"/>
    <property type="match status" value="1"/>
</dbReference>
<dbReference type="GeneID" id="37041732"/>
<dbReference type="AlphaFoldDB" id="A0A316YC39"/>
<feature type="transmembrane region" description="Helical" evidence="6">
    <location>
        <begin position="104"/>
        <end position="126"/>
    </location>
</feature>
<gene>
    <name evidence="7" type="ORF">FA10DRAFT_256680</name>
</gene>
<feature type="transmembrane region" description="Helical" evidence="6">
    <location>
        <begin position="264"/>
        <end position="283"/>
    </location>
</feature>
<dbReference type="RefSeq" id="XP_025373989.1">
    <property type="nucleotide sequence ID" value="XM_025519816.1"/>
</dbReference>
<dbReference type="PANTHER" id="PTHR23294:SF57">
    <property type="entry name" value="CINA C-TERMINAL DOMAIN-CONTAINING PROTEIN"/>
    <property type="match status" value="1"/>
</dbReference>
<feature type="compositionally biased region" description="Basic and acidic residues" evidence="5">
    <location>
        <begin position="447"/>
        <end position="457"/>
    </location>
</feature>
<organism evidence="7 8">
    <name type="scientific">Acaromyces ingoldii</name>
    <dbReference type="NCBI Taxonomy" id="215250"/>
    <lineage>
        <taxon>Eukaryota</taxon>
        <taxon>Fungi</taxon>
        <taxon>Dikarya</taxon>
        <taxon>Basidiomycota</taxon>
        <taxon>Ustilaginomycotina</taxon>
        <taxon>Exobasidiomycetes</taxon>
        <taxon>Exobasidiales</taxon>
        <taxon>Cryptobasidiaceae</taxon>
        <taxon>Acaromyces</taxon>
    </lineage>
</organism>
<feature type="region of interest" description="Disordered" evidence="5">
    <location>
        <begin position="433"/>
        <end position="457"/>
    </location>
</feature>
<protein>
    <submittedName>
        <fullName evidence="7">Duf895 domain protein membrane protein</fullName>
    </submittedName>
</protein>